<comment type="similarity">
    <text evidence="3">Belongs to the UDP-glycosyltransferase family.</text>
</comment>
<dbReference type="GO" id="GO:0003723">
    <property type="term" value="F:RNA binding"/>
    <property type="evidence" value="ECO:0007669"/>
    <property type="project" value="UniProtKB-KW"/>
</dbReference>
<dbReference type="Pfam" id="PF22891">
    <property type="entry name" value="KH_PNO1_2nd"/>
    <property type="match status" value="1"/>
</dbReference>
<evidence type="ECO:0000313" key="8">
    <source>
        <dbReference type="EMBL" id="KAK3027687.1"/>
    </source>
</evidence>
<evidence type="ECO:0000256" key="2">
    <source>
        <dbReference type="ARBA" id="ARBA00007515"/>
    </source>
</evidence>
<accession>A0AA88WHC5</accession>
<keyword evidence="9" id="KW-1185">Reference proteome</keyword>
<name>A0AA88WHC5_9ASTE</name>
<dbReference type="SUPFAM" id="SSF53756">
    <property type="entry name" value="UDP-Glycosyltransferase/glycogen phosphorylase"/>
    <property type="match status" value="1"/>
</dbReference>
<dbReference type="InterPro" id="IPR055212">
    <property type="entry name" value="KH-I_PNO1_first"/>
</dbReference>
<dbReference type="PANTHER" id="PTHR12826">
    <property type="entry name" value="RIBONUCLEASE Y"/>
    <property type="match status" value="1"/>
</dbReference>
<dbReference type="CDD" id="cd22392">
    <property type="entry name" value="KH-I_PNO1_rpt2"/>
    <property type="match status" value="1"/>
</dbReference>
<dbReference type="SUPFAM" id="SSF54791">
    <property type="entry name" value="Eukaryotic type KH-domain (KH-domain type I)"/>
    <property type="match status" value="1"/>
</dbReference>
<dbReference type="EMBL" id="JAVXUP010000447">
    <property type="protein sequence ID" value="KAK3027687.1"/>
    <property type="molecule type" value="Genomic_DNA"/>
</dbReference>
<evidence type="ECO:0000313" key="9">
    <source>
        <dbReference type="Proteomes" id="UP001188597"/>
    </source>
</evidence>
<organism evidence="8 9">
    <name type="scientific">Escallonia herrerae</name>
    <dbReference type="NCBI Taxonomy" id="1293975"/>
    <lineage>
        <taxon>Eukaryota</taxon>
        <taxon>Viridiplantae</taxon>
        <taxon>Streptophyta</taxon>
        <taxon>Embryophyta</taxon>
        <taxon>Tracheophyta</taxon>
        <taxon>Spermatophyta</taxon>
        <taxon>Magnoliopsida</taxon>
        <taxon>eudicotyledons</taxon>
        <taxon>Gunneridae</taxon>
        <taxon>Pentapetalae</taxon>
        <taxon>asterids</taxon>
        <taxon>campanulids</taxon>
        <taxon>Escalloniales</taxon>
        <taxon>Escalloniaceae</taxon>
        <taxon>Escallonia</taxon>
    </lineage>
</organism>
<reference evidence="8" key="1">
    <citation type="submission" date="2022-12" db="EMBL/GenBank/DDBJ databases">
        <title>Draft genome assemblies for two species of Escallonia (Escalloniales).</title>
        <authorList>
            <person name="Chanderbali A."/>
            <person name="Dervinis C."/>
            <person name="Anghel I."/>
            <person name="Soltis D."/>
            <person name="Soltis P."/>
            <person name="Zapata F."/>
        </authorList>
    </citation>
    <scope>NUCLEOTIDE SEQUENCE</scope>
    <source>
        <strain evidence="8">UCBG64.0493</strain>
        <tissue evidence="8">Leaf</tissue>
    </source>
</reference>
<dbReference type="GO" id="GO:0005730">
    <property type="term" value="C:nucleolus"/>
    <property type="evidence" value="ECO:0007669"/>
    <property type="project" value="UniProtKB-SubCell"/>
</dbReference>
<dbReference type="InterPro" id="IPR058980">
    <property type="entry name" value="Glyco_transf_N"/>
</dbReference>
<dbReference type="AlphaFoldDB" id="A0AA88WHC5"/>
<protein>
    <recommendedName>
        <fullName evidence="10">K Homology domain-containing protein</fullName>
    </recommendedName>
</protein>
<dbReference type="InterPro" id="IPR055211">
    <property type="entry name" value="KH_PNO1_2nd"/>
</dbReference>
<dbReference type="CDD" id="cd22391">
    <property type="entry name" value="KH-I_PNO1_rpt1"/>
    <property type="match status" value="1"/>
</dbReference>
<proteinExistence type="inferred from homology"/>
<comment type="subcellular location">
    <subcellularLocation>
        <location evidence="1">Nucleus</location>
        <location evidence="1">Nucleolus</location>
    </subcellularLocation>
</comment>
<sequence>MGSQICEALSHVFLVSFPGQGHVNPLLRIGKLLASKGLLVTFSTPETVGKQMRKASNITDEPTPVGDGMIRFEFFEDGWGEDDSRRGDLDTYVPQLERVGKEVLPRLLKVHEDAGQPVSYLINNPFIPWVSDVADELRIPSATLWVQSYRDMQSDGGATSTEVEKLASLAPKPRFPPLKVHEISNGQVQFRKINVPQHRYTPLKKAWMEIYSPIMEQMGIDIRMNLKARKVELKTRPDTPDASNLQMCADFVSAFMMGFEPKDDVALLRMDELYVDTFESKDVKTLRGEHLSRAIGRLSGKGGNTRIAIENSTKTRIVIADIKIHILGSFANIKIARTSLCSLILGSPAGKVYSKLRSVTARLAERF</sequence>
<evidence type="ECO:0000259" key="6">
    <source>
        <dbReference type="Pfam" id="PF22891"/>
    </source>
</evidence>
<evidence type="ECO:0000256" key="1">
    <source>
        <dbReference type="ARBA" id="ARBA00004604"/>
    </source>
</evidence>
<feature type="domain" description="PNO1 second type I KH" evidence="6">
    <location>
        <begin position="277"/>
        <end position="360"/>
    </location>
</feature>
<dbReference type="InterPro" id="IPR036612">
    <property type="entry name" value="KH_dom_type_1_sf"/>
</dbReference>
<dbReference type="Gene3D" id="3.30.1370.10">
    <property type="entry name" value="K Homology domain, type 1"/>
    <property type="match status" value="1"/>
</dbReference>
<evidence type="ECO:0000259" key="7">
    <source>
        <dbReference type="Pfam" id="PF26168"/>
    </source>
</evidence>
<dbReference type="Pfam" id="PF26168">
    <property type="entry name" value="Glyco_transf_N"/>
    <property type="match status" value="1"/>
</dbReference>
<keyword evidence="4" id="KW-0694">RNA-binding</keyword>
<evidence type="ECO:0008006" key="10">
    <source>
        <dbReference type="Google" id="ProtNLM"/>
    </source>
</evidence>
<evidence type="ECO:0000256" key="5">
    <source>
        <dbReference type="ARBA" id="ARBA00023242"/>
    </source>
</evidence>
<dbReference type="FunFam" id="3.30.1370.10:FF:000009">
    <property type="entry name" value="RNA-binding protein PNO1"/>
    <property type="match status" value="1"/>
</dbReference>
<comment type="similarity">
    <text evidence="2">Belongs to the PNO1 family.</text>
</comment>
<evidence type="ECO:0000256" key="4">
    <source>
        <dbReference type="ARBA" id="ARBA00022884"/>
    </source>
</evidence>
<keyword evidence="5" id="KW-0539">Nucleus</keyword>
<dbReference type="PANTHER" id="PTHR12826:SF13">
    <property type="entry name" value="RNA-BINDING PROTEIN PNO1"/>
    <property type="match status" value="1"/>
</dbReference>
<gene>
    <name evidence="8" type="ORF">RJ639_041397</name>
</gene>
<dbReference type="Proteomes" id="UP001188597">
    <property type="component" value="Unassembled WGS sequence"/>
</dbReference>
<dbReference type="Gene3D" id="3.40.50.2000">
    <property type="entry name" value="Glycogen Phosphorylase B"/>
    <property type="match status" value="1"/>
</dbReference>
<evidence type="ECO:0000256" key="3">
    <source>
        <dbReference type="ARBA" id="ARBA00009995"/>
    </source>
</evidence>
<comment type="caution">
    <text evidence="8">The sequence shown here is derived from an EMBL/GenBank/DDBJ whole genome shotgun (WGS) entry which is preliminary data.</text>
</comment>
<feature type="domain" description="Glycosyltransferase N-terminal" evidence="7">
    <location>
        <begin position="12"/>
        <end position="56"/>
    </location>
</feature>